<dbReference type="PANTHER" id="PTHR47469:SF2">
    <property type="entry name" value="OS06G0597600 PROTEIN"/>
    <property type="match status" value="1"/>
</dbReference>
<dbReference type="InterPro" id="IPR053212">
    <property type="entry name" value="DHP_3-monooxygenase"/>
</dbReference>
<dbReference type="Gene3D" id="3.50.50.60">
    <property type="entry name" value="FAD/NAD(P)-binding domain"/>
    <property type="match status" value="1"/>
</dbReference>
<comment type="caution">
    <text evidence="2">The sequence shown here is derived from an EMBL/GenBank/DDBJ whole genome shotgun (WGS) entry which is preliminary data.</text>
</comment>
<name>A0A9Q0NQE7_SALVM</name>
<feature type="domain" description="FAD-binding" evidence="1">
    <location>
        <begin position="7"/>
        <end position="176"/>
    </location>
</feature>
<dbReference type="GO" id="GO:0071949">
    <property type="term" value="F:FAD binding"/>
    <property type="evidence" value="ECO:0007669"/>
    <property type="project" value="InterPro"/>
</dbReference>
<sequence length="341" mass="38035">MGEKKKAKAVIVGGSTAGVSCAHALISAGWDVVVLEKSSQPPRGSPTGAGLALDRQSINIIESWLPQPQLLQQTTLPLTIDQNQTADGEKEASRILTRDEDFNFRAAHWADLHGLLYNALPAEVFLWGHLFISFRTSGDKTSVTVEAKVLQTEEIIEINGDLLVAADGCLSQIRKTFLPDLKLRYSGYCAWRGVLDFSGNEDSEAIRSIQRVYPDLGKCLYFDLRTGSHAVLYELLSKRLNWIWYVHQPEPEQKGNSVTMKVSSDMVENMYREAEKIWGPELVRVMRETKEPFINIIYDCDPLEQIFFDNNVVLIGDAAHPTTPHGVRSTNMSILDASGSR</sequence>
<evidence type="ECO:0000259" key="1">
    <source>
        <dbReference type="Pfam" id="PF01494"/>
    </source>
</evidence>
<evidence type="ECO:0000313" key="2">
    <source>
        <dbReference type="EMBL" id="KAJ6674049.1"/>
    </source>
</evidence>
<dbReference type="PANTHER" id="PTHR47469">
    <property type="entry name" value="MONOOXYGENASE-LIKE"/>
    <property type="match status" value="1"/>
</dbReference>
<organism evidence="2 3">
    <name type="scientific">Salix viminalis</name>
    <name type="common">Common osier</name>
    <name type="synonym">Basket willow</name>
    <dbReference type="NCBI Taxonomy" id="40686"/>
    <lineage>
        <taxon>Eukaryota</taxon>
        <taxon>Viridiplantae</taxon>
        <taxon>Streptophyta</taxon>
        <taxon>Embryophyta</taxon>
        <taxon>Tracheophyta</taxon>
        <taxon>Spermatophyta</taxon>
        <taxon>Magnoliopsida</taxon>
        <taxon>eudicotyledons</taxon>
        <taxon>Gunneridae</taxon>
        <taxon>Pentapetalae</taxon>
        <taxon>rosids</taxon>
        <taxon>fabids</taxon>
        <taxon>Malpighiales</taxon>
        <taxon>Salicaceae</taxon>
        <taxon>Saliceae</taxon>
        <taxon>Salix</taxon>
    </lineage>
</organism>
<keyword evidence="2" id="KW-0560">Oxidoreductase</keyword>
<dbReference type="GO" id="GO:0004497">
    <property type="term" value="F:monooxygenase activity"/>
    <property type="evidence" value="ECO:0007669"/>
    <property type="project" value="UniProtKB-KW"/>
</dbReference>
<evidence type="ECO:0000313" key="3">
    <source>
        <dbReference type="Proteomes" id="UP001151529"/>
    </source>
</evidence>
<dbReference type="EMBL" id="JAPFFL010000017">
    <property type="protein sequence ID" value="KAJ6674049.1"/>
    <property type="molecule type" value="Genomic_DNA"/>
</dbReference>
<dbReference type="InterPro" id="IPR036188">
    <property type="entry name" value="FAD/NAD-bd_sf"/>
</dbReference>
<dbReference type="Proteomes" id="UP001151529">
    <property type="component" value="Chromosome 18"/>
</dbReference>
<dbReference type="SUPFAM" id="SSF54373">
    <property type="entry name" value="FAD-linked reductases, C-terminal domain"/>
    <property type="match status" value="1"/>
</dbReference>
<dbReference type="OrthoDB" id="16820at2759"/>
<proteinExistence type="predicted"/>
<dbReference type="SUPFAM" id="SSF51905">
    <property type="entry name" value="FAD/NAD(P)-binding domain"/>
    <property type="match status" value="1"/>
</dbReference>
<accession>A0A9Q0NQE7</accession>
<reference evidence="2 3" key="1">
    <citation type="journal article" date="2023" name="Int. J. Mol. Sci.">
        <title>De Novo Assembly and Annotation of 11 Diverse Shrub Willow (Salix) Genomes Reveals Novel Gene Organization in Sex-Linked Regions.</title>
        <authorList>
            <person name="Hyden B."/>
            <person name="Feng K."/>
            <person name="Yates T.B."/>
            <person name="Jawdy S."/>
            <person name="Cereghino C."/>
            <person name="Smart L.B."/>
            <person name="Muchero W."/>
        </authorList>
    </citation>
    <scope>NUCLEOTIDE SEQUENCE [LARGE SCALE GENOMIC DNA]</scope>
    <source>
        <tissue evidence="2">Shoot tip</tissue>
    </source>
</reference>
<protein>
    <submittedName>
        <fullName evidence="2">MONOOXYGENASE-LIKE</fullName>
    </submittedName>
</protein>
<dbReference type="Pfam" id="PF01494">
    <property type="entry name" value="FAD_binding_3"/>
    <property type="match status" value="1"/>
</dbReference>
<gene>
    <name evidence="2" type="ORF">OIU85_012997</name>
</gene>
<dbReference type="AlphaFoldDB" id="A0A9Q0NQE7"/>
<dbReference type="PRINTS" id="PR00420">
    <property type="entry name" value="RNGMNOXGNASE"/>
</dbReference>
<dbReference type="InterPro" id="IPR002938">
    <property type="entry name" value="FAD-bd"/>
</dbReference>
<keyword evidence="2" id="KW-0503">Monooxygenase</keyword>
<dbReference type="PROSITE" id="PS51257">
    <property type="entry name" value="PROKAR_LIPOPROTEIN"/>
    <property type="match status" value="1"/>
</dbReference>
<keyword evidence="3" id="KW-1185">Reference proteome</keyword>